<keyword evidence="5" id="KW-1185">Reference proteome</keyword>
<evidence type="ECO:0000313" key="4">
    <source>
        <dbReference type="EMBL" id="CAI5449876.1"/>
    </source>
</evidence>
<dbReference type="Pfam" id="PF07967">
    <property type="entry name" value="zf-C3HC"/>
    <property type="match status" value="1"/>
</dbReference>
<dbReference type="EMBL" id="CANHGI010000004">
    <property type="protein sequence ID" value="CAI5449876.1"/>
    <property type="molecule type" value="Genomic_DNA"/>
</dbReference>
<dbReference type="OrthoDB" id="5854294at2759"/>
<protein>
    <recommendedName>
        <fullName evidence="3">C3HC-type domain-containing protein</fullName>
    </recommendedName>
</protein>
<keyword evidence="2" id="KW-0539">Nucleus</keyword>
<dbReference type="PANTHER" id="PTHR15835:SF6">
    <property type="entry name" value="ZINC FINGER C3HC-TYPE PROTEIN 1"/>
    <property type="match status" value="1"/>
</dbReference>
<reference evidence="4" key="1">
    <citation type="submission" date="2022-11" db="EMBL/GenBank/DDBJ databases">
        <authorList>
            <person name="Kikuchi T."/>
        </authorList>
    </citation>
    <scope>NUCLEOTIDE SEQUENCE</scope>
    <source>
        <strain evidence="4">PS1010</strain>
    </source>
</reference>
<dbReference type="GO" id="GO:0008270">
    <property type="term" value="F:zinc ion binding"/>
    <property type="evidence" value="ECO:0007669"/>
    <property type="project" value="InterPro"/>
</dbReference>
<evidence type="ECO:0000259" key="3">
    <source>
        <dbReference type="Pfam" id="PF07967"/>
    </source>
</evidence>
<feature type="domain" description="C3HC-type" evidence="3">
    <location>
        <begin position="53"/>
        <end position="176"/>
    </location>
</feature>
<gene>
    <name evidence="4" type="ORF">CAMP_LOCUS12513</name>
</gene>
<dbReference type="GO" id="GO:0005634">
    <property type="term" value="C:nucleus"/>
    <property type="evidence" value="ECO:0007669"/>
    <property type="project" value="UniProtKB-SubCell"/>
</dbReference>
<accession>A0A9P1N6J4</accession>
<organism evidence="4 5">
    <name type="scientific">Caenorhabditis angaria</name>
    <dbReference type="NCBI Taxonomy" id="860376"/>
    <lineage>
        <taxon>Eukaryota</taxon>
        <taxon>Metazoa</taxon>
        <taxon>Ecdysozoa</taxon>
        <taxon>Nematoda</taxon>
        <taxon>Chromadorea</taxon>
        <taxon>Rhabditida</taxon>
        <taxon>Rhabditina</taxon>
        <taxon>Rhabditomorpha</taxon>
        <taxon>Rhabditoidea</taxon>
        <taxon>Rhabditidae</taxon>
        <taxon>Peloderinae</taxon>
        <taxon>Caenorhabditis</taxon>
    </lineage>
</organism>
<evidence type="ECO:0000256" key="1">
    <source>
        <dbReference type="ARBA" id="ARBA00004123"/>
    </source>
</evidence>
<dbReference type="AlphaFoldDB" id="A0A9P1N6J4"/>
<dbReference type="InterPro" id="IPR012935">
    <property type="entry name" value="NuBaID_N"/>
</dbReference>
<dbReference type="PANTHER" id="PTHR15835">
    <property type="entry name" value="NUCLEAR-INTERACTING PARTNER OF ALK"/>
    <property type="match status" value="1"/>
</dbReference>
<evidence type="ECO:0000256" key="2">
    <source>
        <dbReference type="ARBA" id="ARBA00023242"/>
    </source>
</evidence>
<evidence type="ECO:0000313" key="5">
    <source>
        <dbReference type="Proteomes" id="UP001152747"/>
    </source>
</evidence>
<comment type="caution">
    <text evidence="4">The sequence shown here is derived from an EMBL/GenBank/DDBJ whole genome shotgun (WGS) entry which is preliminary data.</text>
</comment>
<comment type="subcellular location">
    <subcellularLocation>
        <location evidence="1">Nucleus</location>
    </subcellularLocation>
</comment>
<dbReference type="Proteomes" id="UP001152747">
    <property type="component" value="Unassembled WGS sequence"/>
</dbReference>
<sequence length="315" mass="35383">MNVAIQYGNRMDLETAKGRHSVLKRKANESLQNLMDITQASAAKRKSQIQKLRDNELYKKIIRTYKSPIWSGCAVSPRDLADFGWTCIKKNTTKCVECEQILSTVLPSISSVSINVYNTCLKNVHAKMVSAHRPTCRQRAGAPPFRIIEPTSKEILDEIQQRLSAATSFSEEDIVVENQLSDVTVPKIEKFSENFVYVAAIGWKIAKFKRGYISFNCDHCARELIIKTGGNFDPVRNHERWCPRIDNNDNGEPIWKTDLNIVLNTKNKTTSCSSSSSSSSATTPQHFASIIKEVYSSRRLLNNSVSSVLPPPSLI</sequence>
<name>A0A9P1N6J4_9PELO</name>
<proteinExistence type="predicted"/>